<proteinExistence type="predicted"/>
<dbReference type="AlphaFoldDB" id="A0AAV4W7W6"/>
<comment type="caution">
    <text evidence="1">The sequence shown here is derived from an EMBL/GenBank/DDBJ whole genome shotgun (WGS) entry which is preliminary data.</text>
</comment>
<reference evidence="1 2" key="1">
    <citation type="submission" date="2021-06" db="EMBL/GenBank/DDBJ databases">
        <title>Caerostris darwini draft genome.</title>
        <authorList>
            <person name="Kono N."/>
            <person name="Arakawa K."/>
        </authorList>
    </citation>
    <scope>NUCLEOTIDE SEQUENCE [LARGE SCALE GENOMIC DNA]</scope>
</reference>
<keyword evidence="2" id="KW-1185">Reference proteome</keyword>
<sequence>MKIETSDRFTSTDDLNDYFLDTRDIVLANINKPMDNLIGYGLQNPNPLIPDTLPFINEHFQETLSFHPNTSYMADSENSFYSDKSVAVKVIIDAQTKLIISQIK</sequence>
<protein>
    <recommendedName>
        <fullName evidence="3">DNA-directed RNA polymerase</fullName>
    </recommendedName>
</protein>
<dbReference type="EMBL" id="BPLQ01014284">
    <property type="protein sequence ID" value="GIY78832.1"/>
    <property type="molecule type" value="Genomic_DNA"/>
</dbReference>
<evidence type="ECO:0000313" key="1">
    <source>
        <dbReference type="EMBL" id="GIY78832.1"/>
    </source>
</evidence>
<gene>
    <name evidence="1" type="ORF">CDAR_45131</name>
</gene>
<organism evidence="1 2">
    <name type="scientific">Caerostris darwini</name>
    <dbReference type="NCBI Taxonomy" id="1538125"/>
    <lineage>
        <taxon>Eukaryota</taxon>
        <taxon>Metazoa</taxon>
        <taxon>Ecdysozoa</taxon>
        <taxon>Arthropoda</taxon>
        <taxon>Chelicerata</taxon>
        <taxon>Arachnida</taxon>
        <taxon>Araneae</taxon>
        <taxon>Araneomorphae</taxon>
        <taxon>Entelegynae</taxon>
        <taxon>Araneoidea</taxon>
        <taxon>Araneidae</taxon>
        <taxon>Caerostris</taxon>
    </lineage>
</organism>
<accession>A0AAV4W7W6</accession>
<evidence type="ECO:0000313" key="2">
    <source>
        <dbReference type="Proteomes" id="UP001054837"/>
    </source>
</evidence>
<name>A0AAV4W7W6_9ARAC</name>
<dbReference type="Proteomes" id="UP001054837">
    <property type="component" value="Unassembled WGS sequence"/>
</dbReference>
<evidence type="ECO:0008006" key="3">
    <source>
        <dbReference type="Google" id="ProtNLM"/>
    </source>
</evidence>